<dbReference type="eggNOG" id="ENOG5033BJQ">
    <property type="taxonomic scope" value="Bacteria"/>
</dbReference>
<dbReference type="KEGG" id="csg:Cylst_5930"/>
<dbReference type="EMBL" id="CP003642">
    <property type="protein sequence ID" value="AFZ27905.1"/>
    <property type="molecule type" value="Genomic_DNA"/>
</dbReference>
<evidence type="ECO:0000313" key="1">
    <source>
        <dbReference type="EMBL" id="AFZ27905.1"/>
    </source>
</evidence>
<reference evidence="1 2" key="1">
    <citation type="submission" date="2012-06" db="EMBL/GenBank/DDBJ databases">
        <title>Finished chromosome of genome of Cylindrospermum stagnale PCC 7417.</title>
        <authorList>
            <consortium name="US DOE Joint Genome Institute"/>
            <person name="Gugger M."/>
            <person name="Coursin T."/>
            <person name="Rippka R."/>
            <person name="Tandeau De Marsac N."/>
            <person name="Huntemann M."/>
            <person name="Wei C.-L."/>
            <person name="Han J."/>
            <person name="Detter J.C."/>
            <person name="Han C."/>
            <person name="Tapia R."/>
            <person name="Chen A."/>
            <person name="Kyrpides N."/>
            <person name="Mavromatis K."/>
            <person name="Markowitz V."/>
            <person name="Szeto E."/>
            <person name="Ivanova N."/>
            <person name="Pagani I."/>
            <person name="Pati A."/>
            <person name="Goodwin L."/>
            <person name="Nordberg H.P."/>
            <person name="Cantor M.N."/>
            <person name="Hua S.X."/>
            <person name="Woyke T."/>
            <person name="Kerfeld C.A."/>
        </authorList>
    </citation>
    <scope>NUCLEOTIDE SEQUENCE [LARGE SCALE GENOMIC DNA]</scope>
    <source>
        <strain evidence="1 2">PCC 7417</strain>
    </source>
</reference>
<dbReference type="RefSeq" id="WP_015211138.1">
    <property type="nucleotide sequence ID" value="NC_019757.1"/>
</dbReference>
<dbReference type="STRING" id="56107.Cylst_5930"/>
<dbReference type="OrthoDB" id="1099368at2"/>
<gene>
    <name evidence="1" type="ORF">Cylst_5930</name>
</gene>
<evidence type="ECO:0000313" key="2">
    <source>
        <dbReference type="Proteomes" id="UP000010475"/>
    </source>
</evidence>
<protein>
    <submittedName>
        <fullName evidence="1">Uncharacterized protein</fullName>
    </submittedName>
</protein>
<name>K9X5G9_9NOST</name>
<dbReference type="Proteomes" id="UP000010475">
    <property type="component" value="Chromosome"/>
</dbReference>
<keyword evidence="2" id="KW-1185">Reference proteome</keyword>
<dbReference type="HOGENOM" id="CLU_074087_0_0_3"/>
<accession>K9X5G9</accession>
<sequence>MENTAKSLATDGREDISQFIVHLTRNDQKTFPDGGNTAKKNFQAILESRTILATRPHCLFNQQLDDLSDQEKEKFNVACFTEVPLNQLHLLIKEIPGRQIKLESYGFVFTKDFIIKSGGQPAIYINSYNNNLWLRDAVKELFKVAQKNGEFVGNLWRLLPFINSMDEKHDFSWEREWRINKDLEFELNDLVCLILPVQGEYLLKRNLTKEGITFISPGWTYEQIVTQLARQQKATKKFLLNKIKQLQTKSEK</sequence>
<proteinExistence type="predicted"/>
<dbReference type="AlphaFoldDB" id="K9X5G9"/>
<organism evidence="1 2">
    <name type="scientific">Cylindrospermum stagnale PCC 7417</name>
    <dbReference type="NCBI Taxonomy" id="56107"/>
    <lineage>
        <taxon>Bacteria</taxon>
        <taxon>Bacillati</taxon>
        <taxon>Cyanobacteriota</taxon>
        <taxon>Cyanophyceae</taxon>
        <taxon>Nostocales</taxon>
        <taxon>Nostocaceae</taxon>
        <taxon>Cylindrospermum</taxon>
    </lineage>
</organism>